<reference evidence="4" key="1">
    <citation type="submission" date="2020-11" db="EMBL/GenBank/DDBJ databases">
        <authorList>
            <person name="Tran Van P."/>
        </authorList>
    </citation>
    <scope>NUCLEOTIDE SEQUENCE</scope>
</reference>
<dbReference type="GO" id="GO:0003713">
    <property type="term" value="F:transcription coactivator activity"/>
    <property type="evidence" value="ECO:0007669"/>
    <property type="project" value="TreeGrafter"/>
</dbReference>
<dbReference type="CDD" id="cd22100">
    <property type="entry name" value="F-box_FBXO28"/>
    <property type="match status" value="1"/>
</dbReference>
<dbReference type="PANTHER" id="PTHR13252">
    <property type="entry name" value="F-BOX ONLY PROTEIN 28"/>
    <property type="match status" value="1"/>
</dbReference>
<proteinExistence type="predicted"/>
<feature type="region of interest" description="Disordered" evidence="2">
    <location>
        <begin position="502"/>
        <end position="570"/>
    </location>
</feature>
<accession>A0A7R8VNY1</accession>
<evidence type="ECO:0000313" key="4">
    <source>
        <dbReference type="EMBL" id="CAD7199922.1"/>
    </source>
</evidence>
<evidence type="ECO:0000256" key="1">
    <source>
        <dbReference type="SAM" id="Coils"/>
    </source>
</evidence>
<feature type="domain" description="F-box" evidence="3">
    <location>
        <begin position="55"/>
        <end position="103"/>
    </location>
</feature>
<dbReference type="Gene3D" id="1.20.1280.50">
    <property type="match status" value="1"/>
</dbReference>
<evidence type="ECO:0000256" key="2">
    <source>
        <dbReference type="SAM" id="MobiDB-lite"/>
    </source>
</evidence>
<dbReference type="InterPro" id="IPR001810">
    <property type="entry name" value="F-box_dom"/>
</dbReference>
<evidence type="ECO:0000259" key="3">
    <source>
        <dbReference type="PROSITE" id="PS50181"/>
    </source>
</evidence>
<feature type="region of interest" description="Disordered" evidence="2">
    <location>
        <begin position="244"/>
        <end position="277"/>
    </location>
</feature>
<feature type="compositionally biased region" description="Basic and acidic residues" evidence="2">
    <location>
        <begin position="544"/>
        <end position="555"/>
    </location>
</feature>
<dbReference type="InterPro" id="IPR039719">
    <property type="entry name" value="FBXO28"/>
</dbReference>
<dbReference type="EMBL" id="OA567124">
    <property type="protein sequence ID" value="CAD7199922.1"/>
    <property type="molecule type" value="Genomic_DNA"/>
</dbReference>
<dbReference type="SMART" id="SM00256">
    <property type="entry name" value="FBOX"/>
    <property type="match status" value="1"/>
</dbReference>
<dbReference type="PANTHER" id="PTHR13252:SF1">
    <property type="entry name" value="DAMPENED, ISOFORM A"/>
    <property type="match status" value="1"/>
</dbReference>
<dbReference type="GO" id="GO:0005634">
    <property type="term" value="C:nucleus"/>
    <property type="evidence" value="ECO:0007669"/>
    <property type="project" value="TreeGrafter"/>
</dbReference>
<organism evidence="4">
    <name type="scientific">Timema douglasi</name>
    <name type="common">Walking stick</name>
    <dbReference type="NCBI Taxonomy" id="61478"/>
    <lineage>
        <taxon>Eukaryota</taxon>
        <taxon>Metazoa</taxon>
        <taxon>Ecdysozoa</taxon>
        <taxon>Arthropoda</taxon>
        <taxon>Hexapoda</taxon>
        <taxon>Insecta</taxon>
        <taxon>Pterygota</taxon>
        <taxon>Neoptera</taxon>
        <taxon>Polyneoptera</taxon>
        <taxon>Phasmatodea</taxon>
        <taxon>Timematodea</taxon>
        <taxon>Timematoidea</taxon>
        <taxon>Timematidae</taxon>
        <taxon>Timema</taxon>
    </lineage>
</organism>
<gene>
    <name evidence="4" type="ORF">TDIB3V08_LOCUS6159</name>
</gene>
<sequence length="611" mass="67755">MVSTRQSSNVGSGGENSGAVTETAPPKLKHSHAPPPALPGSSSPHNTPNVDGSQTINLLDLPTEIVLKIFSYLSFRKVAHLRRVSHLMNSLCSSHLNSTFQRMQTQMLNRFQSIKAKMPRRESARRNHPLACESDIIETLHMRLTLLQMTFGKHIERKHCCFFAGEILDEVDRILIHIKVTAKLARPYKVTDELFDLSTMAMEYFKEHIEPTLPEIAYFSSDFLDFSGTFGSTSSSSKQFASLNSPTCSNTLKGDESPSAGGSGAEDRSMTQPPQSNMVLRKRIRKIKQGMKRYNSQLSLMRRDLKNCKGKIAEQQKQIQEYANRLDENDKKNEETSRKFSTLLQELNKCKTELQYWRSKSPANPSMCMTCGTVLAPVPSEDLQALANQGVLPEGLGLDFGPKEEEEEEVETLDFVPIAGTSNDADEQYWDLHHSWEAAQPDTIDISPSEGKKNVATSTVTSATVANKLDDDNQHFKTPVRPVGPVKRKATDVFLAPGKESFVAGSPESKRQRRIHKSRTTSALAKHNKPTEKGVCASPAGNEARPRVRPAEKMGRRVPLPPSPSLENSLDFEDNGVLAMTRQKLLGISPQSSYTNRAATVVSDDSDNICG</sequence>
<dbReference type="InterPro" id="IPR036047">
    <property type="entry name" value="F-box-like_dom_sf"/>
</dbReference>
<protein>
    <recommendedName>
        <fullName evidence="3">F-box domain-containing protein</fullName>
    </recommendedName>
</protein>
<dbReference type="SUPFAM" id="SSF81383">
    <property type="entry name" value="F-box domain"/>
    <property type="match status" value="1"/>
</dbReference>
<dbReference type="Pfam" id="PF12937">
    <property type="entry name" value="F-box-like"/>
    <property type="match status" value="1"/>
</dbReference>
<name>A0A7R8VNY1_TIMDO</name>
<dbReference type="PROSITE" id="PS50181">
    <property type="entry name" value="FBOX"/>
    <property type="match status" value="1"/>
</dbReference>
<feature type="coiled-coil region" evidence="1">
    <location>
        <begin position="298"/>
        <end position="339"/>
    </location>
</feature>
<dbReference type="AlphaFoldDB" id="A0A7R8VNY1"/>
<feature type="region of interest" description="Disordered" evidence="2">
    <location>
        <begin position="1"/>
        <end position="51"/>
    </location>
</feature>
<keyword evidence="1" id="KW-0175">Coiled coil</keyword>